<evidence type="ECO:0000256" key="11">
    <source>
        <dbReference type="ARBA" id="ARBA00022840"/>
    </source>
</evidence>
<dbReference type="InterPro" id="IPR003660">
    <property type="entry name" value="HAMP_dom"/>
</dbReference>
<dbReference type="InterPro" id="IPR003594">
    <property type="entry name" value="HATPase_dom"/>
</dbReference>
<evidence type="ECO:0000256" key="2">
    <source>
        <dbReference type="ARBA" id="ARBA00004429"/>
    </source>
</evidence>
<feature type="transmembrane region" description="Helical" evidence="15">
    <location>
        <begin position="152"/>
        <end position="170"/>
    </location>
</feature>
<dbReference type="PROSITE" id="PS50885">
    <property type="entry name" value="HAMP"/>
    <property type="match status" value="1"/>
</dbReference>
<comment type="subcellular location">
    <subcellularLocation>
        <location evidence="2">Cell inner membrane</location>
        <topology evidence="2">Multi-pass membrane protein</topology>
    </subcellularLocation>
</comment>
<evidence type="ECO:0000256" key="15">
    <source>
        <dbReference type="SAM" id="Phobius"/>
    </source>
</evidence>
<dbReference type="InterPro" id="IPR036097">
    <property type="entry name" value="HisK_dim/P_sf"/>
</dbReference>
<accession>A0A1Z4BWP6</accession>
<feature type="domain" description="Histidine kinase" evidence="16">
    <location>
        <begin position="232"/>
        <end position="432"/>
    </location>
</feature>
<keyword evidence="11" id="KW-0067">ATP-binding</keyword>
<organism evidence="18 19">
    <name type="scientific">Methylovulum psychrotolerans</name>
    <dbReference type="NCBI Taxonomy" id="1704499"/>
    <lineage>
        <taxon>Bacteria</taxon>
        <taxon>Pseudomonadati</taxon>
        <taxon>Pseudomonadota</taxon>
        <taxon>Gammaproteobacteria</taxon>
        <taxon>Methylococcales</taxon>
        <taxon>Methylococcaceae</taxon>
        <taxon>Methylovulum</taxon>
    </lineage>
</organism>
<evidence type="ECO:0000256" key="10">
    <source>
        <dbReference type="ARBA" id="ARBA00022777"/>
    </source>
</evidence>
<evidence type="ECO:0000259" key="16">
    <source>
        <dbReference type="PROSITE" id="PS50109"/>
    </source>
</evidence>
<dbReference type="Pfam" id="PF00512">
    <property type="entry name" value="HisKA"/>
    <property type="match status" value="1"/>
</dbReference>
<dbReference type="SMART" id="SM00388">
    <property type="entry name" value="HisKA"/>
    <property type="match status" value="1"/>
</dbReference>
<evidence type="ECO:0000256" key="12">
    <source>
        <dbReference type="ARBA" id="ARBA00022989"/>
    </source>
</evidence>
<dbReference type="EMBL" id="CP022129">
    <property type="protein sequence ID" value="ASF45653.1"/>
    <property type="molecule type" value="Genomic_DNA"/>
</dbReference>
<evidence type="ECO:0000256" key="13">
    <source>
        <dbReference type="ARBA" id="ARBA00023012"/>
    </source>
</evidence>
<evidence type="ECO:0000256" key="4">
    <source>
        <dbReference type="ARBA" id="ARBA00022475"/>
    </source>
</evidence>
<protein>
    <recommendedName>
        <fullName evidence="3">histidine kinase</fullName>
        <ecNumber evidence="3">2.7.13.3</ecNumber>
    </recommendedName>
</protein>
<dbReference type="SMART" id="SM00387">
    <property type="entry name" value="HATPase_c"/>
    <property type="match status" value="1"/>
</dbReference>
<evidence type="ECO:0000256" key="7">
    <source>
        <dbReference type="ARBA" id="ARBA00022679"/>
    </source>
</evidence>
<dbReference type="InterPro" id="IPR005467">
    <property type="entry name" value="His_kinase_dom"/>
</dbReference>
<feature type="domain" description="HAMP" evidence="17">
    <location>
        <begin position="172"/>
        <end position="224"/>
    </location>
</feature>
<keyword evidence="19" id="KW-1185">Reference proteome</keyword>
<keyword evidence="9" id="KW-0547">Nucleotide-binding</keyword>
<keyword evidence="8 15" id="KW-0812">Transmembrane</keyword>
<dbReference type="GO" id="GO:0000155">
    <property type="term" value="F:phosphorelay sensor kinase activity"/>
    <property type="evidence" value="ECO:0007669"/>
    <property type="project" value="InterPro"/>
</dbReference>
<dbReference type="Gene3D" id="3.30.565.10">
    <property type="entry name" value="Histidine kinase-like ATPase, C-terminal domain"/>
    <property type="match status" value="1"/>
</dbReference>
<keyword evidence="7" id="KW-0808">Transferase</keyword>
<evidence type="ECO:0000256" key="3">
    <source>
        <dbReference type="ARBA" id="ARBA00012438"/>
    </source>
</evidence>
<name>A0A1Z4BWP6_9GAMM</name>
<comment type="catalytic activity">
    <reaction evidence="1">
        <text>ATP + protein L-histidine = ADP + protein N-phospho-L-histidine.</text>
        <dbReference type="EC" id="2.7.13.3"/>
    </reaction>
</comment>
<dbReference type="SUPFAM" id="SSF55874">
    <property type="entry name" value="ATPase domain of HSP90 chaperone/DNA topoisomerase II/histidine kinase"/>
    <property type="match status" value="1"/>
</dbReference>
<keyword evidence="6" id="KW-0597">Phosphoprotein</keyword>
<dbReference type="SUPFAM" id="SSF47384">
    <property type="entry name" value="Homodimeric domain of signal transducing histidine kinase"/>
    <property type="match status" value="1"/>
</dbReference>
<dbReference type="Gene3D" id="1.10.287.130">
    <property type="match status" value="1"/>
</dbReference>
<keyword evidence="14 15" id="KW-0472">Membrane</keyword>
<dbReference type="PANTHER" id="PTHR44936:SF5">
    <property type="entry name" value="SENSOR HISTIDINE KINASE ENVZ"/>
    <property type="match status" value="1"/>
</dbReference>
<dbReference type="EC" id="2.7.13.3" evidence="3"/>
<dbReference type="Pfam" id="PF02518">
    <property type="entry name" value="HATPase_c"/>
    <property type="match status" value="1"/>
</dbReference>
<evidence type="ECO:0000313" key="18">
    <source>
        <dbReference type="EMBL" id="ASF45653.1"/>
    </source>
</evidence>
<proteinExistence type="predicted"/>
<keyword evidence="12 15" id="KW-1133">Transmembrane helix</keyword>
<evidence type="ECO:0000313" key="19">
    <source>
        <dbReference type="Proteomes" id="UP000197019"/>
    </source>
</evidence>
<evidence type="ECO:0000256" key="14">
    <source>
        <dbReference type="ARBA" id="ARBA00023136"/>
    </source>
</evidence>
<sequence>MIPHSVFSRSSLLIMGIIIITQLLTASFFAYWVQRPRLLLMADLAEGHLYSVKAALTLLPPEKRHLYVDKLANKLSIHVQQTPPNIGQNPSPPPFIVEKFLQAFAKKLNPDETLIYQSDPEVTVWVRIDIDKQPYWLRFTTAPFNADMNERWLGLAVFMVCLALLGGLISQQALKRPLQHLSDIVGRIGKGQRVGTIKEEGPQEIIAFIHALNRMSTDLSAMEADRNLMLAGISHDLRTPITRIQLAIEMIGGDFDSALKNRVLANLTEIESGLKQCLDFAYDSANEPMQYVDLNDLALLCAANYKANGYPIGLALCEEADVWVRPFAIERLLKNLLDNAIKYANKDITIATDHQDGVLYLRVLDRGAGISTADIDKLRRPFARADTARGSVGYGLGLAIVDKIIETHQAAIDFLQRDGGGLEVRIGFCAPLSDQPYPQKTI</sequence>
<dbReference type="GO" id="GO:0005886">
    <property type="term" value="C:plasma membrane"/>
    <property type="evidence" value="ECO:0007669"/>
    <property type="project" value="UniProtKB-SubCell"/>
</dbReference>
<dbReference type="Proteomes" id="UP000197019">
    <property type="component" value="Chromosome"/>
</dbReference>
<keyword evidence="4" id="KW-1003">Cell membrane</keyword>
<dbReference type="PROSITE" id="PS50109">
    <property type="entry name" value="HIS_KIN"/>
    <property type="match status" value="1"/>
</dbReference>
<evidence type="ECO:0000256" key="9">
    <source>
        <dbReference type="ARBA" id="ARBA00022741"/>
    </source>
</evidence>
<dbReference type="GO" id="GO:0005524">
    <property type="term" value="F:ATP binding"/>
    <property type="evidence" value="ECO:0007669"/>
    <property type="project" value="UniProtKB-KW"/>
</dbReference>
<dbReference type="RefSeq" id="WP_088618529.1">
    <property type="nucleotide sequence ID" value="NZ_CP022129.1"/>
</dbReference>
<evidence type="ECO:0000256" key="6">
    <source>
        <dbReference type="ARBA" id="ARBA00022553"/>
    </source>
</evidence>
<keyword evidence="5" id="KW-0997">Cell inner membrane</keyword>
<dbReference type="InterPro" id="IPR038421">
    <property type="entry name" value="RisS_PPD_sf"/>
</dbReference>
<gene>
    <name evidence="18" type="ORF">CEK71_05975</name>
</gene>
<dbReference type="KEGG" id="mpsy:CEK71_05975"/>
<feature type="transmembrane region" description="Helical" evidence="15">
    <location>
        <begin position="12"/>
        <end position="33"/>
    </location>
</feature>
<dbReference type="InterPro" id="IPR003661">
    <property type="entry name" value="HisK_dim/P_dom"/>
</dbReference>
<dbReference type="AlphaFoldDB" id="A0A1Z4BWP6"/>
<dbReference type="Gene3D" id="3.30.450.300">
    <property type="entry name" value="Sensor histidine kinase RisS, periplasmic domain"/>
    <property type="match status" value="1"/>
</dbReference>
<dbReference type="CDD" id="cd00082">
    <property type="entry name" value="HisKA"/>
    <property type="match status" value="1"/>
</dbReference>
<keyword evidence="10" id="KW-0418">Kinase</keyword>
<reference evidence="18 19" key="1">
    <citation type="submission" date="2017-06" db="EMBL/GenBank/DDBJ databases">
        <title>Genome Sequencing of the methanotroph Methylovulum psychrotolerants str. HV10-M2 isolated from a high-altitude environment.</title>
        <authorList>
            <person name="Mateos-Rivera A."/>
        </authorList>
    </citation>
    <scope>NUCLEOTIDE SEQUENCE [LARGE SCALE GENOMIC DNA]</scope>
    <source>
        <strain evidence="18 19">HV10_M2</strain>
    </source>
</reference>
<evidence type="ECO:0000256" key="8">
    <source>
        <dbReference type="ARBA" id="ARBA00022692"/>
    </source>
</evidence>
<keyword evidence="13" id="KW-0902">Two-component regulatory system</keyword>
<evidence type="ECO:0000256" key="5">
    <source>
        <dbReference type="ARBA" id="ARBA00022519"/>
    </source>
</evidence>
<dbReference type="InterPro" id="IPR036890">
    <property type="entry name" value="HATPase_C_sf"/>
</dbReference>
<dbReference type="InterPro" id="IPR050980">
    <property type="entry name" value="2C_sensor_his_kinase"/>
</dbReference>
<evidence type="ECO:0000259" key="17">
    <source>
        <dbReference type="PROSITE" id="PS50885"/>
    </source>
</evidence>
<dbReference type="PANTHER" id="PTHR44936">
    <property type="entry name" value="SENSOR PROTEIN CREC"/>
    <property type="match status" value="1"/>
</dbReference>
<evidence type="ECO:0000256" key="1">
    <source>
        <dbReference type="ARBA" id="ARBA00000085"/>
    </source>
</evidence>